<reference evidence="6" key="8">
    <citation type="journal article" name="PLoS ONE">
        <title>Extended genotypic evaluation and comparison of twenty-two cases of lethal EEHV1 hemorrhagic disease in wild and captive Asian elephants in India.</title>
        <authorList>
            <person name="Zachariah A."/>
            <person name="Sajesh P.K."/>
            <person name="Santhosh S."/>
            <person name="Bathrachalam C."/>
            <person name="Megha M."/>
            <person name="Pandiyan J."/>
            <person name="Jishnu M."/>
            <person name="Kobragade R.S."/>
            <person name="Long S.Y."/>
            <person name="Zong J.-C."/>
            <person name="Latimer E.M."/>
            <person name="Heaggans S.Y."/>
            <person name="Hayward G.S."/>
        </authorList>
    </citation>
    <scope>NUCLEOTIDE SEQUENCE</scope>
    <source>
        <strain evidence="7">IP164 Muthanga2</strain>
        <strain evidence="6">IP165 Thirunelli2</strain>
        <strain evidence="5">IP43 Chellama Vandalur</strain>
        <strain evidence="4">IP91 Thirunelli1</strain>
    </source>
</reference>
<dbReference type="Pfam" id="PF00747">
    <property type="entry name" value="Viral_DNA_bp"/>
    <property type="match status" value="1"/>
</dbReference>
<protein>
    <submittedName>
        <fullName evidence="6">Major DNA binding protein</fullName>
    </submittedName>
</protein>
<dbReference type="InterPro" id="IPR035989">
    <property type="entry name" value="DBP_sf"/>
</dbReference>
<reference evidence="7" key="7">
    <citation type="submission" date="2019-08" db="EMBL/GenBank/DDBJ databases">
        <title>Annotated Complete DNA Sequences of Six EEHV1A Genomes from Lethal HD Cases in Young Asian Elephants in India.</title>
        <authorList>
            <person name="Krishnankutty S.P."/>
            <person name="Zachariah A."/>
            <person name="Maheswari U."/>
            <person name="Heaggans S.Y."/>
            <person name="Muraleedharan M."/>
            <person name="Velayutham D."/>
            <person name="Santhosh S."/>
            <person name="Hayward G.S."/>
        </authorList>
    </citation>
    <scope>NUCLEOTIDE SEQUENCE</scope>
    <source>
        <strain evidence="7">IP164 Muthanga2</strain>
    </source>
</reference>
<keyword evidence="1" id="KW-1048">Host nucleus</keyword>
<dbReference type="Gene3D" id="1.20.190.40">
    <property type="entry name" value="Viral ssDNA binding protein, head domain"/>
    <property type="match status" value="1"/>
</dbReference>
<dbReference type="GO" id="GO:0042025">
    <property type="term" value="C:host cell nucleus"/>
    <property type="evidence" value="ECO:0007669"/>
    <property type="project" value="InterPro"/>
</dbReference>
<dbReference type="EMBL" id="MN366292">
    <property type="protein sequence ID" value="QOE74813.1"/>
    <property type="molecule type" value="Genomic_DNA"/>
</dbReference>
<dbReference type="InterPro" id="IPR000635">
    <property type="entry name" value="Viral_ssDNA-bd"/>
</dbReference>
<evidence type="ECO:0000313" key="6">
    <source>
        <dbReference type="EMBL" id="QOE74813.1"/>
    </source>
</evidence>
<dbReference type="HAMAP" id="MF_04007">
    <property type="entry name" value="HSV_DNBI"/>
    <property type="match status" value="1"/>
</dbReference>
<name>A0A866VTL8_ELHV1</name>
<dbReference type="SUPFAM" id="SSF118208">
    <property type="entry name" value="Viral ssDNA binding protein"/>
    <property type="match status" value="1"/>
</dbReference>
<proteinExistence type="inferred from homology"/>
<evidence type="ECO:0000313" key="7">
    <source>
        <dbReference type="EMBL" id="QOE74929.1"/>
    </source>
</evidence>
<organism evidence="6">
    <name type="scientific">Elephant endotheliotropic herpesvirus 1A</name>
    <dbReference type="NCBI Taxonomy" id="759753"/>
    <lineage>
        <taxon>Viruses</taxon>
        <taxon>Duplodnaviria</taxon>
        <taxon>Heunggongvirae</taxon>
        <taxon>Peploviricota</taxon>
        <taxon>Herviviricetes</taxon>
        <taxon>Herpesvirales</taxon>
        <taxon>Orthoherpesviridae</taxon>
        <taxon>Betaherpesvirinae</taxon>
        <taxon>Proboscivirus</taxon>
        <taxon>Proboscivirus elephantidbeta1</taxon>
        <taxon>Elephantid herpesvirus 1</taxon>
    </lineage>
</organism>
<dbReference type="EMBL" id="MN366293">
    <property type="protein sequence ID" value="QOE74929.1"/>
    <property type="molecule type" value="Genomic_DNA"/>
</dbReference>
<dbReference type="GO" id="GO:0003697">
    <property type="term" value="F:single-stranded DNA binding"/>
    <property type="evidence" value="ECO:0007669"/>
    <property type="project" value="InterPro"/>
</dbReference>
<gene>
    <name evidence="6" type="primary">U41</name>
</gene>
<reference evidence="6" key="6">
    <citation type="submission" date="2019-08" db="EMBL/GenBank/DDBJ databases">
        <title>Annotated Complete DNA Sequences of Six EEHV1A Genomes from Lethal HD Cases in Young Asian Elephants from India.</title>
        <authorList>
            <person name="Krishnankutty S.P."/>
            <person name="Zachariah A."/>
            <person name="Maheswari U."/>
            <person name="Heaggans S.Y."/>
            <person name="Muraleedharan M."/>
            <person name="Velayutham D."/>
            <person name="Santhosh S."/>
            <person name="Hayward G.S."/>
        </authorList>
    </citation>
    <scope>NUCLEOTIDE SEQUENCE</scope>
    <source>
        <strain evidence="6">IP165 Thirunelli2</strain>
        <strain evidence="5">IP43 Chellama Vandalur</strain>
    </source>
</reference>
<dbReference type="InterPro" id="IPR043031">
    <property type="entry name" value="Viral_ssDBP_head"/>
</dbReference>
<accession>A0A866VTL8</accession>
<evidence type="ECO:0000313" key="4">
    <source>
        <dbReference type="EMBL" id="QOE74576.1"/>
    </source>
</evidence>
<evidence type="ECO:0000313" key="5">
    <source>
        <dbReference type="EMBL" id="QOE74693.1"/>
    </source>
</evidence>
<reference evidence="6" key="1">
    <citation type="journal article" date="2013" name="Genome Announc.">
        <title>Complete Genome Sequence of Elephant Endotheliotropic Herpesvirus 1A.</title>
        <authorList>
            <person name="Ling P.D."/>
            <person name="Reid J.G."/>
            <person name="Qin X."/>
            <person name="Muzny D.M."/>
            <person name="Gibbs R."/>
            <person name="Petrosino J."/>
            <person name="Peng R."/>
            <person name="Zong J.C."/>
            <person name="Heaggans S.Y."/>
            <person name="Hayward G.S."/>
        </authorList>
    </citation>
    <scope>NUCLEOTIDE SEQUENCE</scope>
    <source>
        <strain evidence="7">IP164 Muthanga2</strain>
        <strain evidence="6">IP165 Thirunelli2</strain>
        <strain evidence="5">IP43 Chellama Vandalur</strain>
        <strain evidence="4">IP91 Thirunelli1</strain>
    </source>
</reference>
<evidence type="ECO:0000256" key="1">
    <source>
        <dbReference type="ARBA" id="ARBA00022562"/>
    </source>
</evidence>
<dbReference type="GO" id="GO:0006260">
    <property type="term" value="P:DNA replication"/>
    <property type="evidence" value="ECO:0007669"/>
    <property type="project" value="UniProtKB-KW"/>
</dbReference>
<reference evidence="4" key="5">
    <citation type="submission" date="2019-08" db="EMBL/GenBank/DDBJ databases">
        <title>Annotated Complete DNA Sequences of Six EEHV1A Genomes from Lethal HD cases in Young Asian Elephants from India.</title>
        <authorList>
            <person name="Krishnankutty S.P."/>
            <person name="Zachariah A."/>
            <person name="Maheswari U."/>
            <person name="Heaggans S.Y."/>
            <person name="Muraleedharan M."/>
            <person name="Velayutham D."/>
            <person name="Santhosh S."/>
            <person name="Hayward G.S."/>
        </authorList>
    </citation>
    <scope>NUCLEOTIDE SEQUENCE</scope>
    <source>
        <strain evidence="4">IP91 Thirunelli1</strain>
    </source>
</reference>
<evidence type="ECO:0000256" key="3">
    <source>
        <dbReference type="ARBA" id="ARBA00023125"/>
    </source>
</evidence>
<reference evidence="4" key="3">
    <citation type="journal article" date="2016" name="MSphere">
        <title>Complete Genome Sequence of Elephant Endotheliotropic Herpesvirus 4, the First Example of a GC-Rich Branch Proboscivirus.</title>
        <authorList>
            <person name="Ling P.D."/>
            <person name="Long S.Y."/>
            <person name="Fuery A."/>
            <person name="Peng R.S."/>
            <person name="Heaggans S.Y."/>
            <person name="Qin X."/>
            <person name="Worley K.C."/>
            <person name="Dugan S."/>
            <person name="Hayward G.S."/>
        </authorList>
    </citation>
    <scope>NUCLEOTIDE SEQUENCE</scope>
    <source>
        <strain evidence="4">IP91 Thirunelli1</strain>
    </source>
</reference>
<dbReference type="EMBL" id="MN366290">
    <property type="protein sequence ID" value="QOE74576.1"/>
    <property type="molecule type" value="Genomic_DNA"/>
</dbReference>
<dbReference type="EMBL" id="MN366291">
    <property type="protein sequence ID" value="QOE74693.1"/>
    <property type="molecule type" value="Genomic_DNA"/>
</dbReference>
<keyword evidence="3" id="KW-0238">DNA-binding</keyword>
<reference evidence="6" key="4">
    <citation type="journal article" date="2016" name="MSphere">
        <title>Comparison of the Gene Coding Contents and Other Unusual Features of the GC-Rich and AT-Rich Branch Probosciviruses.</title>
        <authorList>
            <person name="Ling P.D."/>
            <person name="Long S.Y."/>
            <person name="Zong J.C."/>
            <person name="Heaggans S.Y."/>
            <person name="Qin X."/>
            <person name="Hayward G.S."/>
        </authorList>
    </citation>
    <scope>NUCLEOTIDE SEQUENCE</scope>
    <source>
        <strain evidence="7">IP164 Muthanga2</strain>
        <strain evidence="6">IP165 Thirunelli2</strain>
        <strain evidence="5">IP43 Chellama Vandalur</strain>
    </source>
</reference>
<evidence type="ECO:0000256" key="2">
    <source>
        <dbReference type="ARBA" id="ARBA00022705"/>
    </source>
</evidence>
<sequence length="1143" mass="130078">MSSDDNNIASSASSGHGAWIYITEKTPDVLDILNRLVLTSADSDVTIAPLLYDVTVEPGFELTVKCPLMLTDNNIILKLSNFMPCVFIINSTSSEDFRFCEDVVGNVSEICEGAASRYGYTADFTEFNERTETTDSDVCSNVNVPESDYFVYIACTYGYKELLFKGYLIPHWQDLRDISIGNRRGYKIPLLSPFLFTQCKDDTVQLTDQFILDNGFYNPDLTKTLYSYIFRPLAVSLRYLDVTHLISVTLNQYITDTHATAKLCDKKVYTCHGNNKLSTGDRDVLALCDILANEVTVSYLTPFLDSAYDAPSTLDFYSWPIVKDKTHAEILENLDQFLLHMSVHVGTLIFSGNSVLYQNKISKVGGQSDGSNGQSVEGLLKSIYHTTGIQLLYEDGYDDTRSLVRQHTAKPKNLKFNMDHLSFGASFSSHVLTKIVWFLNRSEEYKTTQSVSSTCYLVINSSTGTCTACDGKHCNTCIGALMCRMATRFPNINRQQKKEPCVTTLLTRMFADMTILGSFGKKYNTERDTQQKDGRVSAEPLDKAKYVLNILDYCKRECLIDSDGNDTLKISSKQEFIKIITGLNRTIDDELIKLLSDMRKHSNAKDDLNNSTMSFTLDLNPHAYAFSPLLQFVYMKTLVNILESLAIVVIAEKISSYPMTQSAYSRWVKQHFQSVYSEFKKSIYKKGFLTLSDYKMKNTTTNDTFTDFSHLKRDYKIDNTVRSSIATVNYQCRLWNFHVSSLRDFRIKYKPIPKNKDSPYFQKADKGIQNPVCGPLSFLITRFHKDIFPNVNVSPMTLWQRIYSNTLKNFNVDLGDKHDVETFIKFMFEQTVEYEGSNSIDVRPETILQYIEFRFVNRLLHASGHRGQYIGIVQALCTTLSDTKVDGLPCYLDSSRTFGTVSEYHAYCREYNGTVKVGRTRPYCNTNGMFERRPLVTVPYALEKYTGAAGNASIFQCGQLGYFSGTGIDRNLGMINRTSDYNFMRRKHIFCTPLTDVLFTKISRGAHVFDFDMLKQRIKQLLDEHCGGFDIELAILSEILKHVKEPNYNDLLFITGYQEHIASSLFDKIKVLDELEISSYSIESLQEIFPEKEELNDTEATGSGYDFSFIIPKATDVDEITGLNIQEFTNIEDETPLVKRMRL</sequence>
<keyword evidence="2" id="KW-0235">DNA replication</keyword>
<reference evidence="6" key="2">
    <citation type="journal article" date="2013" name="J. Wildl. Dis.">
        <title>Fatal herpesvirus hemorrhagic disease in wild and orphan asian elephants in southern India.</title>
        <authorList>
            <person name="Zachariah A."/>
            <person name="Zong J.-C."/>
            <person name="Long S.Y."/>
            <person name="Latimer E.M."/>
            <person name="Heaggans S.Y."/>
            <person name="Richman L.K."/>
            <person name="Hayward G.S."/>
        </authorList>
    </citation>
    <scope>NUCLEOTIDE SEQUENCE</scope>
    <source>
        <strain evidence="7">IP164 Muthanga2</strain>
        <strain evidence="6">IP165 Thirunelli2</strain>
        <strain evidence="5">IP43 Chellama Vandalur</strain>
        <strain evidence="4">IP91 Thirunelli1</strain>
    </source>
</reference>